<accession>A0AAE0IQ56</accession>
<evidence type="ECO:0000313" key="4">
    <source>
        <dbReference type="Proteomes" id="UP001283341"/>
    </source>
</evidence>
<protein>
    <submittedName>
        <fullName evidence="3">Uncharacterized protein</fullName>
    </submittedName>
</protein>
<dbReference type="AlphaFoldDB" id="A0AAE0IQ56"/>
<dbReference type="Proteomes" id="UP001283341">
    <property type="component" value="Unassembled WGS sequence"/>
</dbReference>
<feature type="transmembrane region" description="Helical" evidence="2">
    <location>
        <begin position="43"/>
        <end position="67"/>
    </location>
</feature>
<name>A0AAE0IQ56_9PEZI</name>
<reference evidence="3" key="1">
    <citation type="journal article" date="2023" name="Mol. Phylogenet. Evol.">
        <title>Genome-scale phylogeny and comparative genomics of the fungal order Sordariales.</title>
        <authorList>
            <person name="Hensen N."/>
            <person name="Bonometti L."/>
            <person name="Westerberg I."/>
            <person name="Brannstrom I.O."/>
            <person name="Guillou S."/>
            <person name="Cros-Aarteil S."/>
            <person name="Calhoun S."/>
            <person name="Haridas S."/>
            <person name="Kuo A."/>
            <person name="Mondo S."/>
            <person name="Pangilinan J."/>
            <person name="Riley R."/>
            <person name="LaButti K."/>
            <person name="Andreopoulos B."/>
            <person name="Lipzen A."/>
            <person name="Chen C."/>
            <person name="Yan M."/>
            <person name="Daum C."/>
            <person name="Ng V."/>
            <person name="Clum A."/>
            <person name="Steindorff A."/>
            <person name="Ohm R.A."/>
            <person name="Martin F."/>
            <person name="Silar P."/>
            <person name="Natvig D.O."/>
            <person name="Lalanne C."/>
            <person name="Gautier V."/>
            <person name="Ament-Velasquez S.L."/>
            <person name="Kruys A."/>
            <person name="Hutchinson M.I."/>
            <person name="Powell A.J."/>
            <person name="Barry K."/>
            <person name="Miller A.N."/>
            <person name="Grigoriev I.V."/>
            <person name="Debuchy R."/>
            <person name="Gladieux P."/>
            <person name="Hiltunen Thoren M."/>
            <person name="Johannesson H."/>
        </authorList>
    </citation>
    <scope>NUCLEOTIDE SEQUENCE</scope>
    <source>
        <strain evidence="3">CBS 118394</strain>
    </source>
</reference>
<proteinExistence type="predicted"/>
<reference evidence="3" key="2">
    <citation type="submission" date="2023-06" db="EMBL/GenBank/DDBJ databases">
        <authorList>
            <consortium name="Lawrence Berkeley National Laboratory"/>
            <person name="Haridas S."/>
            <person name="Hensen N."/>
            <person name="Bonometti L."/>
            <person name="Westerberg I."/>
            <person name="Brannstrom I.O."/>
            <person name="Guillou S."/>
            <person name="Cros-Aarteil S."/>
            <person name="Calhoun S."/>
            <person name="Kuo A."/>
            <person name="Mondo S."/>
            <person name="Pangilinan J."/>
            <person name="Riley R."/>
            <person name="Labutti K."/>
            <person name="Andreopoulos B."/>
            <person name="Lipzen A."/>
            <person name="Chen C."/>
            <person name="Yanf M."/>
            <person name="Daum C."/>
            <person name="Ng V."/>
            <person name="Clum A."/>
            <person name="Steindorff A."/>
            <person name="Ohm R."/>
            <person name="Martin F."/>
            <person name="Silar P."/>
            <person name="Natvig D."/>
            <person name="Lalanne C."/>
            <person name="Gautier V."/>
            <person name="Ament-Velasquez S.L."/>
            <person name="Kruys A."/>
            <person name="Hutchinson M.I."/>
            <person name="Powell A.J."/>
            <person name="Barry K."/>
            <person name="Miller A.N."/>
            <person name="Grigoriev I.V."/>
            <person name="Debuchy R."/>
            <person name="Gladieux P."/>
            <person name="Thoren M.H."/>
            <person name="Johannesson H."/>
        </authorList>
    </citation>
    <scope>NUCLEOTIDE SEQUENCE</scope>
    <source>
        <strain evidence="3">CBS 118394</strain>
    </source>
</reference>
<feature type="transmembrane region" description="Helical" evidence="2">
    <location>
        <begin position="523"/>
        <end position="545"/>
    </location>
</feature>
<keyword evidence="4" id="KW-1185">Reference proteome</keyword>
<keyword evidence="2" id="KW-1133">Transmembrane helix</keyword>
<dbReference type="EMBL" id="JAUEDM010000001">
    <property type="protein sequence ID" value="KAK3329138.1"/>
    <property type="molecule type" value="Genomic_DNA"/>
</dbReference>
<evidence type="ECO:0000256" key="2">
    <source>
        <dbReference type="SAM" id="Phobius"/>
    </source>
</evidence>
<feature type="region of interest" description="Disordered" evidence="1">
    <location>
        <begin position="114"/>
        <end position="136"/>
    </location>
</feature>
<evidence type="ECO:0000256" key="1">
    <source>
        <dbReference type="SAM" id="MobiDB-lite"/>
    </source>
</evidence>
<sequence length="662" mass="71875">MSDIHTSAAEADYLLNRPFTMPSDDGGIWAIAFTTRTGTLLTAVFAVVLLIIFALLWTFICFLAVLLGGDFRTGEVTESRYGAMVTLWNSDDPLLAGKRMMRYSYHSLIPEHDKAEDSKSHGGTTARQQVHGAATTGKKHNKWGDFTYGVIVAIVAVCIYIGSIVTGIIGPLYLQIGNVAPVRPTSVFYPKDPGQEDAQANLQNFGLLAPGALRAIGSVESASEEVRAQVLIDDGPLDKTPDGLSMWLSYKYKVSGVDFGLQHASKLEVAVSGYCYTEYSWWREDKNDTERYRLWPEFPMEPPLDRLISHSPSNIQLAPRAAFLVHPDALNQMAGNSSVSYAVLVASAHRASINVGTDPWYTTEPRDTAYPPAPWDAAFWMKTKRPILACNQQDKWSYDGHEAQSVSEVDSLPGLDLPEALRDILLNAFSTPMVVRLGNAIGDSALRSRTTSPQGVIDAQKSSIRNDMERLIVAAYLASANVFSDTTKFSGQETYPNVLRGEDGQPAEGAGDIVVNGAGIQTFSMVGLVVLATILVFLMLQAWLISWLVHSHSSHYAAGPSDRNVTVDGRKKRKSVWARFSALEALNLFNDAFDAGDRKCETPDMTRTVSFVKCGAKSCPGHAVVGTGFQAGDPEACGSPEAAVGNGPQPLIGQKGLDKESK</sequence>
<feature type="transmembrane region" description="Helical" evidence="2">
    <location>
        <begin position="148"/>
        <end position="174"/>
    </location>
</feature>
<feature type="region of interest" description="Disordered" evidence="1">
    <location>
        <begin position="640"/>
        <end position="662"/>
    </location>
</feature>
<keyword evidence="2" id="KW-0472">Membrane</keyword>
<evidence type="ECO:0000313" key="3">
    <source>
        <dbReference type="EMBL" id="KAK3329138.1"/>
    </source>
</evidence>
<comment type="caution">
    <text evidence="3">The sequence shown here is derived from an EMBL/GenBank/DDBJ whole genome shotgun (WGS) entry which is preliminary data.</text>
</comment>
<keyword evidence="2" id="KW-0812">Transmembrane</keyword>
<organism evidence="3 4">
    <name type="scientific">Apodospora peruviana</name>
    <dbReference type="NCBI Taxonomy" id="516989"/>
    <lineage>
        <taxon>Eukaryota</taxon>
        <taxon>Fungi</taxon>
        <taxon>Dikarya</taxon>
        <taxon>Ascomycota</taxon>
        <taxon>Pezizomycotina</taxon>
        <taxon>Sordariomycetes</taxon>
        <taxon>Sordariomycetidae</taxon>
        <taxon>Sordariales</taxon>
        <taxon>Lasiosphaeriaceae</taxon>
        <taxon>Apodospora</taxon>
    </lineage>
</organism>
<gene>
    <name evidence="3" type="ORF">B0H66DRAFT_526531</name>
</gene>